<dbReference type="PANTHER" id="PTHR43720">
    <property type="entry name" value="2-AMINOMUCONIC SEMIALDEHYDE DEHYDROGENASE"/>
    <property type="match status" value="1"/>
</dbReference>
<protein>
    <recommendedName>
        <fullName evidence="4">Aldehyde dehydrogenase domain-containing protein</fullName>
    </recommendedName>
</protein>
<dbReference type="EMBL" id="CDMY01000391">
    <property type="protein sequence ID" value="CEM09008.1"/>
    <property type="molecule type" value="Genomic_DNA"/>
</dbReference>
<evidence type="ECO:0000259" key="4">
    <source>
        <dbReference type="Pfam" id="PF00171"/>
    </source>
</evidence>
<dbReference type="FunFam" id="3.40.605.10:FF:000007">
    <property type="entry name" value="NAD/NADP-dependent betaine aldehyde dehydrogenase"/>
    <property type="match status" value="1"/>
</dbReference>
<keyword evidence="3" id="KW-0520">NAD</keyword>
<sequence>MTQVIKNYVNNQFVETQEGKTAQAFNPATGKALATVPLSGNADVDAAVKAAQSAFPQWSKTTREQRIDILMTIAQLIEANMEELAKLEAVNMGKSLPVARADMRRQLRNFREFAHNLYSLRETKTDYEGTLNYTQRFPVGVVAIIGSWSRPLHQILWRLVPALAMGNTVVAKPPRPTPCTTFLFTQILAQSGVLPPGVFNVVYGAGEEVGHALAGHSGVNAIGMVGGDNAAAEIIKAAASGIKKMAFDLGNSHAMCVFEDADLTKLVPEAVRAAFLYDNGQRAHCPNRIFVHQSIAKEFTDKFVEATKKLKLGDPAESDAEIGPIVSKQQLDIMINSLKVAQEEGAVVLCGGQQPQMTGNLAGGYWFTPTVLGGLSATSKVNKERSFKTASPGEIQGPIVRIVTFTSESEVIEAANNGSGLSASVWTKDLSRAHRVAGELRTGYVWVNSWLIRDLRMPFGGVGIHGLGKSGTFHSLDFYSEIKTVCINISGGNTTLG</sequence>
<evidence type="ECO:0000256" key="1">
    <source>
        <dbReference type="ARBA" id="ARBA00009986"/>
    </source>
</evidence>
<dbReference type="PANTHER" id="PTHR43720:SF2">
    <property type="entry name" value="2-AMINOMUCONIC SEMIALDEHYDE DEHYDROGENASE"/>
    <property type="match status" value="1"/>
</dbReference>
<accession>A0A0G4F8V7</accession>
<keyword evidence="6" id="KW-1185">Reference proteome</keyword>
<dbReference type="InterPro" id="IPR016161">
    <property type="entry name" value="Ald_DH/histidinol_DH"/>
</dbReference>
<keyword evidence="2" id="KW-0560">Oxidoreductase</keyword>
<dbReference type="AlphaFoldDB" id="A0A0G4F8V7"/>
<proteinExistence type="inferred from homology"/>
<dbReference type="STRING" id="1169540.A0A0G4F8V7"/>
<dbReference type="Pfam" id="PF00171">
    <property type="entry name" value="Aldedh"/>
    <property type="match status" value="1"/>
</dbReference>
<feature type="domain" description="Aldehyde dehydrogenase" evidence="4">
    <location>
        <begin position="13"/>
        <end position="485"/>
    </location>
</feature>
<reference evidence="5 6" key="1">
    <citation type="submission" date="2014-11" db="EMBL/GenBank/DDBJ databases">
        <authorList>
            <person name="Zhu J."/>
            <person name="Qi W."/>
            <person name="Song R."/>
        </authorList>
    </citation>
    <scope>NUCLEOTIDE SEQUENCE [LARGE SCALE GENOMIC DNA]</scope>
</reference>
<organism evidence="5 6">
    <name type="scientific">Vitrella brassicaformis (strain CCMP3155)</name>
    <dbReference type="NCBI Taxonomy" id="1169540"/>
    <lineage>
        <taxon>Eukaryota</taxon>
        <taxon>Sar</taxon>
        <taxon>Alveolata</taxon>
        <taxon>Colpodellida</taxon>
        <taxon>Vitrellaceae</taxon>
        <taxon>Vitrella</taxon>
    </lineage>
</organism>
<name>A0A0G4F8V7_VITBC</name>
<evidence type="ECO:0000256" key="2">
    <source>
        <dbReference type="ARBA" id="ARBA00023002"/>
    </source>
</evidence>
<gene>
    <name evidence="5" type="ORF">Vbra_4219</name>
</gene>
<dbReference type="SUPFAM" id="SSF53720">
    <property type="entry name" value="ALDH-like"/>
    <property type="match status" value="1"/>
</dbReference>
<evidence type="ECO:0000313" key="6">
    <source>
        <dbReference type="Proteomes" id="UP000041254"/>
    </source>
</evidence>
<evidence type="ECO:0000256" key="3">
    <source>
        <dbReference type="ARBA" id="ARBA00023027"/>
    </source>
</evidence>
<evidence type="ECO:0000313" key="5">
    <source>
        <dbReference type="EMBL" id="CEM09008.1"/>
    </source>
</evidence>
<dbReference type="Gene3D" id="3.40.605.10">
    <property type="entry name" value="Aldehyde Dehydrogenase, Chain A, domain 1"/>
    <property type="match status" value="1"/>
</dbReference>
<dbReference type="InParanoid" id="A0A0G4F8V7"/>
<dbReference type="GO" id="GO:0016620">
    <property type="term" value="F:oxidoreductase activity, acting on the aldehyde or oxo group of donors, NAD or NADP as acceptor"/>
    <property type="evidence" value="ECO:0007669"/>
    <property type="project" value="InterPro"/>
</dbReference>
<dbReference type="VEuPathDB" id="CryptoDB:Vbra_4219"/>
<dbReference type="InterPro" id="IPR015590">
    <property type="entry name" value="Aldehyde_DH_dom"/>
</dbReference>
<dbReference type="OMA" id="QYDNAGQ"/>
<dbReference type="PhylomeDB" id="A0A0G4F8V7"/>
<comment type="similarity">
    <text evidence="1">Belongs to the aldehyde dehydrogenase family.</text>
</comment>
<dbReference type="InterPro" id="IPR016162">
    <property type="entry name" value="Ald_DH_N"/>
</dbReference>
<dbReference type="Gene3D" id="3.40.309.10">
    <property type="entry name" value="Aldehyde Dehydrogenase, Chain A, domain 2"/>
    <property type="match status" value="1"/>
</dbReference>
<dbReference type="InterPro" id="IPR016163">
    <property type="entry name" value="Ald_DH_C"/>
</dbReference>
<dbReference type="OrthoDB" id="310895at2759"/>
<dbReference type="Proteomes" id="UP000041254">
    <property type="component" value="Unassembled WGS sequence"/>
</dbReference>